<proteinExistence type="predicted"/>
<dbReference type="Proteomes" id="UP001178507">
    <property type="component" value="Unassembled WGS sequence"/>
</dbReference>
<evidence type="ECO:0000313" key="3">
    <source>
        <dbReference type="Proteomes" id="UP001178507"/>
    </source>
</evidence>
<comment type="caution">
    <text evidence="2">The sequence shown here is derived from an EMBL/GenBank/DDBJ whole genome shotgun (WGS) entry which is preliminary data.</text>
</comment>
<dbReference type="EMBL" id="CAUJNA010000458">
    <property type="protein sequence ID" value="CAJ1377393.1"/>
    <property type="molecule type" value="Genomic_DNA"/>
</dbReference>
<feature type="region of interest" description="Disordered" evidence="1">
    <location>
        <begin position="51"/>
        <end position="139"/>
    </location>
</feature>
<accession>A0AA36HXW8</accession>
<organism evidence="2 3">
    <name type="scientific">Effrenium voratum</name>
    <dbReference type="NCBI Taxonomy" id="2562239"/>
    <lineage>
        <taxon>Eukaryota</taxon>
        <taxon>Sar</taxon>
        <taxon>Alveolata</taxon>
        <taxon>Dinophyceae</taxon>
        <taxon>Suessiales</taxon>
        <taxon>Symbiodiniaceae</taxon>
        <taxon>Effrenium</taxon>
    </lineage>
</organism>
<gene>
    <name evidence="2" type="ORF">EVOR1521_LOCUS6204</name>
</gene>
<evidence type="ECO:0000256" key="1">
    <source>
        <dbReference type="SAM" id="MobiDB-lite"/>
    </source>
</evidence>
<sequence length="313" mass="35111">MAEKKIKNLRKKLGQIEQLEKDEREGKKLNDEQKEKLLGRQKLEEEIKALEAGEVSIEPAPAATQSPADECGQEDVGAKAAEAEAPPAPGDPKPAEAAGMRKAQSSKGKGLEKKLREIAQLEDKRSKGEQMDKKQIEKIDKKRELEEQLLAALAEEAEEEADGGGGSGDLISATHMEDGIRGTKDSSIQRRRAKYFGTDAFKEWRQDFVGTFLVQPPEDLAQAAERRKFEIIQPFEYFMWTSMPSTFEYLKQKVADATGVKTGDFHFESMKGQKLPHDGNCIEWYQKLCAEPVKCDKFREKKVIPIKVVASTR</sequence>
<keyword evidence="3" id="KW-1185">Reference proteome</keyword>
<reference evidence="2" key="1">
    <citation type="submission" date="2023-08" db="EMBL/GenBank/DDBJ databases">
        <authorList>
            <person name="Chen Y."/>
            <person name="Shah S."/>
            <person name="Dougan E. K."/>
            <person name="Thang M."/>
            <person name="Chan C."/>
        </authorList>
    </citation>
    <scope>NUCLEOTIDE SEQUENCE</scope>
</reference>
<evidence type="ECO:0000313" key="2">
    <source>
        <dbReference type="EMBL" id="CAJ1377393.1"/>
    </source>
</evidence>
<dbReference type="AlphaFoldDB" id="A0AA36HXW8"/>
<feature type="region of interest" description="Disordered" evidence="1">
    <location>
        <begin position="18"/>
        <end position="38"/>
    </location>
</feature>
<protein>
    <submittedName>
        <fullName evidence="2">Uncharacterized protein</fullName>
    </submittedName>
</protein>
<feature type="compositionally biased region" description="Basic and acidic residues" evidence="1">
    <location>
        <begin position="109"/>
        <end position="139"/>
    </location>
</feature>
<name>A0AA36HXW8_9DINO</name>